<dbReference type="EnsemblMetazoa" id="AMAM016764-RA">
    <property type="protein sequence ID" value="AMAM016764-PA"/>
    <property type="gene ID" value="AMAM016764"/>
</dbReference>
<evidence type="ECO:0000313" key="2">
    <source>
        <dbReference type="EnsemblMetazoa" id="AMAM016764-PA"/>
    </source>
</evidence>
<reference evidence="2" key="2">
    <citation type="submission" date="2020-05" db="UniProtKB">
        <authorList>
            <consortium name="EnsemblMetazoa"/>
        </authorList>
    </citation>
    <scope>IDENTIFICATION</scope>
    <source>
        <strain evidence="2">maculatus3</strain>
    </source>
</reference>
<dbReference type="VEuPathDB" id="VectorBase:AMAM016764"/>
<protein>
    <submittedName>
        <fullName evidence="2">Uncharacterized protein</fullName>
    </submittedName>
</protein>
<evidence type="ECO:0000313" key="3">
    <source>
        <dbReference type="Proteomes" id="UP000075901"/>
    </source>
</evidence>
<accession>A0A182SZW3</accession>
<proteinExistence type="predicted"/>
<keyword evidence="3" id="KW-1185">Reference proteome</keyword>
<sequence length="614" mass="70986">MEDGTLHTILVRSSISLLDTAVREILPWFFNHVVPLFGILTESSVALRIQTKTDPFRHLRDSKCPKFDGKGFTLQRSVRHGGFVRIDDGLNIPTEDFNRLCPGFFYGTVKHPALNILLSLRRFQKYVMCPSNLWSIMYDCLLCRQFNERQQTDGDFKFEMRQHFHATQLQDFRPQIAELQERIEMSNQYSKLKNSLKQMLAHVHSEQVQRYRIEMKQLKLMLRNASIEKGQVLATHAIQDLDTTMLMDREIAAAKIMVKKVELENLLTFCQAELQHAKTFLERQTEYETVLRQLKNNIVEIENIVKEVNSVEFLEFEVENARCSIENNRSLMMLLKISNEHERKIYISNLQTHKQSMKNSIRSTLEDAKRENNKFASTVAQMQKLKNLCTVSTANADEHDEFIGQLQDTIVEIVETTNEIISLESEIINREQQIWHSYLEEIASIPFPELLTIAAVKMAVELADDDAVKKDFMGFLYERALDTGIRAKWSAGLSCSAIFRSEGSVAHIKRLIEQEQIGKGNFPYVVLETRGRNSLNNFLRQNVPAEDGAGSTNYEETVERVNTVVERLVVQLRTKRRLNATREYLDNLIAAKDALLTDLDGLRNGNFIRWPRFS</sequence>
<feature type="coiled-coil region" evidence="1">
    <location>
        <begin position="284"/>
        <end position="311"/>
    </location>
</feature>
<reference evidence="3" key="1">
    <citation type="submission" date="2013-09" db="EMBL/GenBank/DDBJ databases">
        <title>The Genome Sequence of Anopheles maculatus species B.</title>
        <authorList>
            <consortium name="The Broad Institute Genomics Platform"/>
            <person name="Neafsey D.E."/>
            <person name="Besansky N."/>
            <person name="Howell P."/>
            <person name="Walton C."/>
            <person name="Young S.K."/>
            <person name="Zeng Q."/>
            <person name="Gargeya S."/>
            <person name="Fitzgerald M."/>
            <person name="Haas B."/>
            <person name="Abouelleil A."/>
            <person name="Allen A.W."/>
            <person name="Alvarado L."/>
            <person name="Arachchi H.M."/>
            <person name="Berlin A.M."/>
            <person name="Chapman S.B."/>
            <person name="Gainer-Dewar J."/>
            <person name="Goldberg J."/>
            <person name="Griggs A."/>
            <person name="Gujja S."/>
            <person name="Hansen M."/>
            <person name="Howarth C."/>
            <person name="Imamovic A."/>
            <person name="Ireland A."/>
            <person name="Larimer J."/>
            <person name="McCowan C."/>
            <person name="Murphy C."/>
            <person name="Pearson M."/>
            <person name="Poon T.W."/>
            <person name="Priest M."/>
            <person name="Roberts A."/>
            <person name="Saif S."/>
            <person name="Shea T."/>
            <person name="Sisk P."/>
            <person name="Sykes S."/>
            <person name="Wortman J."/>
            <person name="Nusbaum C."/>
            <person name="Birren B."/>
        </authorList>
    </citation>
    <scope>NUCLEOTIDE SEQUENCE [LARGE SCALE GENOMIC DNA]</scope>
    <source>
        <strain evidence="3">maculatus3</strain>
    </source>
</reference>
<keyword evidence="1" id="KW-0175">Coiled coil</keyword>
<evidence type="ECO:0000256" key="1">
    <source>
        <dbReference type="SAM" id="Coils"/>
    </source>
</evidence>
<name>A0A182SZW3_9DIPT</name>
<dbReference type="Proteomes" id="UP000075901">
    <property type="component" value="Unassembled WGS sequence"/>
</dbReference>
<dbReference type="AlphaFoldDB" id="A0A182SZW3"/>
<organism evidence="2 3">
    <name type="scientific">Anopheles maculatus</name>
    <dbReference type="NCBI Taxonomy" id="74869"/>
    <lineage>
        <taxon>Eukaryota</taxon>
        <taxon>Metazoa</taxon>
        <taxon>Ecdysozoa</taxon>
        <taxon>Arthropoda</taxon>
        <taxon>Hexapoda</taxon>
        <taxon>Insecta</taxon>
        <taxon>Pterygota</taxon>
        <taxon>Neoptera</taxon>
        <taxon>Endopterygota</taxon>
        <taxon>Diptera</taxon>
        <taxon>Nematocera</taxon>
        <taxon>Culicoidea</taxon>
        <taxon>Culicidae</taxon>
        <taxon>Anophelinae</taxon>
        <taxon>Anopheles</taxon>
        <taxon>Anopheles maculatus group</taxon>
    </lineage>
</organism>